<dbReference type="Proteomes" id="UP001606099">
    <property type="component" value="Unassembled WGS sequence"/>
</dbReference>
<feature type="domain" description="Peptidase M13 N-terminal" evidence="10">
    <location>
        <begin position="55"/>
        <end position="431"/>
    </location>
</feature>
<protein>
    <submittedName>
        <fullName evidence="11">M13 family metallopeptidase</fullName>
    </submittedName>
</protein>
<keyword evidence="7" id="KW-0482">Metalloprotease</keyword>
<dbReference type="SUPFAM" id="SSF55486">
    <property type="entry name" value="Metalloproteases ('zincins'), catalytic domain"/>
    <property type="match status" value="1"/>
</dbReference>
<keyword evidence="12" id="KW-1185">Reference proteome</keyword>
<comment type="similarity">
    <text evidence="2">Belongs to the peptidase M13 family.</text>
</comment>
<proteinExistence type="inferred from homology"/>
<sequence length="687" mass="76055">MKILRLTTLAGAVALAALHLTDVQAAAPQPEHAHAHAQPVAGLEFSSFEPQVRAQDDLFRAVNGRWLKQTAIPADKAAWGAFMQLRDASDARVRHIAETLARTPQHSGSVEQKVGDFYQSIVNTAALDRAGLQPLKATLASIDAIGERQQLLAWIGRQTGQLDLPLLLTVDVDAKNPRQYTLMTWQGGLGLPERDYYLKTDDARFKQARAAYVRYLSVLARASGESNPGAAAQRVLALETRIAQAHWDVVALRDPVKTYNRWSTAELADKAPGVDWQLLLTQAGLGQLDSLVVSQPSYVTALAQLLAQEPLQDWKLYLRLRALDSAAPLLHKPLRDAHFAFHDKALTGATQPRPRWQYAVGALDSALGEAVGQIYVQRHFPPEAKARMLALVNQLLAAYKESIDGLSWMSPETKAQAQDKLSKYMVKIGYPDTWRDYSALQVVAGDALGNVERAARFEWQRVAARAGKPVDRSEWGMTPQTVNAYYNPALNEIVFPAAILQWPFFDMKADDAVNYGGIGAVIGHEISHGFDDQGSQYDGNGVLRNWWTDADRKAFEAVTTQLVAQYAAYEPLPGKHVNGQLTLGENIADLSGLQIAYKAYLRSLGGKVAPVIQGYSGEQRFFFGWSQVWREKERDERALQRLTADPHSPSQFRANGAAVNHDGFHQAFGTKPGDKMFKPSQQRIRIW</sequence>
<evidence type="ECO:0000313" key="11">
    <source>
        <dbReference type="EMBL" id="MFG6448839.1"/>
    </source>
</evidence>
<dbReference type="Gene3D" id="1.10.1380.10">
    <property type="entry name" value="Neutral endopeptidase , domain2"/>
    <property type="match status" value="1"/>
</dbReference>
<feature type="chain" id="PRO_5045655909" evidence="8">
    <location>
        <begin position="26"/>
        <end position="687"/>
    </location>
</feature>
<gene>
    <name evidence="11" type="ORF">ACG0Z6_11400</name>
</gene>
<evidence type="ECO:0000256" key="3">
    <source>
        <dbReference type="ARBA" id="ARBA00022670"/>
    </source>
</evidence>
<comment type="caution">
    <text evidence="11">The sequence shown here is derived from an EMBL/GenBank/DDBJ whole genome shotgun (WGS) entry which is preliminary data.</text>
</comment>
<evidence type="ECO:0000256" key="7">
    <source>
        <dbReference type="ARBA" id="ARBA00023049"/>
    </source>
</evidence>
<feature type="domain" description="Peptidase M13 C-terminal" evidence="9">
    <location>
        <begin position="483"/>
        <end position="683"/>
    </location>
</feature>
<evidence type="ECO:0000256" key="4">
    <source>
        <dbReference type="ARBA" id="ARBA00022723"/>
    </source>
</evidence>
<evidence type="ECO:0000256" key="5">
    <source>
        <dbReference type="ARBA" id="ARBA00022801"/>
    </source>
</evidence>
<dbReference type="PANTHER" id="PTHR11733">
    <property type="entry name" value="ZINC METALLOPROTEASE FAMILY M13 NEPRILYSIN-RELATED"/>
    <property type="match status" value="1"/>
</dbReference>
<dbReference type="CDD" id="cd08662">
    <property type="entry name" value="M13"/>
    <property type="match status" value="1"/>
</dbReference>
<evidence type="ECO:0000256" key="6">
    <source>
        <dbReference type="ARBA" id="ARBA00022833"/>
    </source>
</evidence>
<dbReference type="PRINTS" id="PR00786">
    <property type="entry name" value="NEPRILYSIN"/>
</dbReference>
<evidence type="ECO:0000256" key="2">
    <source>
        <dbReference type="ARBA" id="ARBA00007357"/>
    </source>
</evidence>
<feature type="signal peptide" evidence="8">
    <location>
        <begin position="1"/>
        <end position="25"/>
    </location>
</feature>
<organism evidence="11 12">
    <name type="scientific">Roseateles rivi</name>
    <dbReference type="NCBI Taxonomy" id="3299028"/>
    <lineage>
        <taxon>Bacteria</taxon>
        <taxon>Pseudomonadati</taxon>
        <taxon>Pseudomonadota</taxon>
        <taxon>Betaproteobacteria</taxon>
        <taxon>Burkholderiales</taxon>
        <taxon>Sphaerotilaceae</taxon>
        <taxon>Roseateles</taxon>
    </lineage>
</organism>
<accession>A0ABW7FWY0</accession>
<keyword evidence="3" id="KW-0645">Protease</keyword>
<dbReference type="Gene3D" id="3.40.390.10">
    <property type="entry name" value="Collagenase (Catalytic Domain)"/>
    <property type="match status" value="1"/>
</dbReference>
<keyword evidence="5" id="KW-0378">Hydrolase</keyword>
<keyword evidence="6" id="KW-0862">Zinc</keyword>
<dbReference type="InterPro" id="IPR008753">
    <property type="entry name" value="Peptidase_M13_N"/>
</dbReference>
<evidence type="ECO:0000313" key="12">
    <source>
        <dbReference type="Proteomes" id="UP001606099"/>
    </source>
</evidence>
<dbReference type="InterPro" id="IPR024079">
    <property type="entry name" value="MetalloPept_cat_dom_sf"/>
</dbReference>
<dbReference type="InterPro" id="IPR042089">
    <property type="entry name" value="Peptidase_M13_dom_2"/>
</dbReference>
<dbReference type="InterPro" id="IPR018497">
    <property type="entry name" value="Peptidase_M13_C"/>
</dbReference>
<dbReference type="Pfam" id="PF01431">
    <property type="entry name" value="Peptidase_M13"/>
    <property type="match status" value="1"/>
</dbReference>
<name>A0ABW7FWY0_9BURK</name>
<evidence type="ECO:0000259" key="10">
    <source>
        <dbReference type="Pfam" id="PF05649"/>
    </source>
</evidence>
<dbReference type="PANTHER" id="PTHR11733:SF167">
    <property type="entry name" value="FI17812P1-RELATED"/>
    <property type="match status" value="1"/>
</dbReference>
<dbReference type="RefSeq" id="WP_394461456.1">
    <property type="nucleotide sequence ID" value="NZ_JBIGHZ010000004.1"/>
</dbReference>
<dbReference type="PROSITE" id="PS51885">
    <property type="entry name" value="NEPRILYSIN"/>
    <property type="match status" value="1"/>
</dbReference>
<reference evidence="11 12" key="1">
    <citation type="submission" date="2024-08" db="EMBL/GenBank/DDBJ databases">
        <authorList>
            <person name="Lu H."/>
        </authorList>
    </citation>
    <scope>NUCLEOTIDE SEQUENCE [LARGE SCALE GENOMIC DNA]</scope>
    <source>
        <strain evidence="11 12">BYS180W</strain>
    </source>
</reference>
<dbReference type="Pfam" id="PF05649">
    <property type="entry name" value="Peptidase_M13_N"/>
    <property type="match status" value="1"/>
</dbReference>
<evidence type="ECO:0000256" key="1">
    <source>
        <dbReference type="ARBA" id="ARBA00001947"/>
    </source>
</evidence>
<dbReference type="EMBL" id="JBIGHZ010000004">
    <property type="protein sequence ID" value="MFG6448839.1"/>
    <property type="molecule type" value="Genomic_DNA"/>
</dbReference>
<evidence type="ECO:0000259" key="9">
    <source>
        <dbReference type="Pfam" id="PF01431"/>
    </source>
</evidence>
<comment type="cofactor">
    <cofactor evidence="1">
        <name>Zn(2+)</name>
        <dbReference type="ChEBI" id="CHEBI:29105"/>
    </cofactor>
</comment>
<keyword evidence="4" id="KW-0479">Metal-binding</keyword>
<keyword evidence="8" id="KW-0732">Signal</keyword>
<dbReference type="InterPro" id="IPR000718">
    <property type="entry name" value="Peptidase_M13"/>
</dbReference>
<evidence type="ECO:0000256" key="8">
    <source>
        <dbReference type="SAM" id="SignalP"/>
    </source>
</evidence>